<feature type="domain" description="Phosphoadenosine phosphosulphate reductase" evidence="1">
    <location>
        <begin position="13"/>
        <end position="169"/>
    </location>
</feature>
<sequence>MRIQQFEPPEGYYLAFSGGKDSVVLLALAKEAGVRYDVHYSLTTIDPPELVRFIKTFPEVTIEYPEKSMYKLIEEKGLPRRQGRWCCEKLKENGGSGRIVLTGIRWAESNKRAHRGMVESCYKDTTKRYVHPIIDWNQAEIWEYIGLRELDYCSLYDEGFQRLGCILCPMTRDIEKQMARFPKTVEAIRRAAFRYWARQTKGGQKFPTFESFWEWWLDRDASVNEPAQKMMFDSYEAQADPS</sequence>
<dbReference type="InterPro" id="IPR014729">
    <property type="entry name" value="Rossmann-like_a/b/a_fold"/>
</dbReference>
<name>A0A6M3KKK8_9ZZZZ</name>
<proteinExistence type="predicted"/>
<protein>
    <submittedName>
        <fullName evidence="3">Putative phosphoadenosine phosphosulfate</fullName>
    </submittedName>
</protein>
<dbReference type="InterPro" id="IPR050128">
    <property type="entry name" value="Sulfate_adenylyltrnsfr_sub2"/>
</dbReference>
<accession>A0A6M3KKK8</accession>
<evidence type="ECO:0000313" key="3">
    <source>
        <dbReference type="EMBL" id="QJA82250.1"/>
    </source>
</evidence>
<organism evidence="3">
    <name type="scientific">viral metagenome</name>
    <dbReference type="NCBI Taxonomy" id="1070528"/>
    <lineage>
        <taxon>unclassified sequences</taxon>
        <taxon>metagenomes</taxon>
        <taxon>organismal metagenomes</taxon>
    </lineage>
</organism>
<dbReference type="SUPFAM" id="SSF52402">
    <property type="entry name" value="Adenine nucleotide alpha hydrolases-like"/>
    <property type="match status" value="1"/>
</dbReference>
<dbReference type="EMBL" id="MT142483">
    <property type="protein sequence ID" value="QJA82250.1"/>
    <property type="molecule type" value="Genomic_DNA"/>
</dbReference>
<dbReference type="Gene3D" id="3.40.50.620">
    <property type="entry name" value="HUPs"/>
    <property type="match status" value="1"/>
</dbReference>
<dbReference type="InterPro" id="IPR002500">
    <property type="entry name" value="PAPS_reduct_dom"/>
</dbReference>
<evidence type="ECO:0000313" key="2">
    <source>
        <dbReference type="EMBL" id="QJA65902.1"/>
    </source>
</evidence>
<dbReference type="EMBL" id="MT141546">
    <property type="protein sequence ID" value="QJA65902.1"/>
    <property type="molecule type" value="Genomic_DNA"/>
</dbReference>
<gene>
    <name evidence="3" type="ORF">MM415A00434_0025</name>
    <name evidence="2" type="ORF">MM415B00370_0020</name>
</gene>
<dbReference type="PANTHER" id="PTHR43196:SF2">
    <property type="entry name" value="PHOSPHOADENOSINE PHOSPHOSULFATE REDUCTASE"/>
    <property type="match status" value="1"/>
</dbReference>
<dbReference type="PANTHER" id="PTHR43196">
    <property type="entry name" value="SULFATE ADENYLYLTRANSFERASE SUBUNIT 2"/>
    <property type="match status" value="1"/>
</dbReference>
<dbReference type="AlphaFoldDB" id="A0A6M3KKK8"/>
<dbReference type="Pfam" id="PF01507">
    <property type="entry name" value="PAPS_reduct"/>
    <property type="match status" value="1"/>
</dbReference>
<reference evidence="3" key="1">
    <citation type="submission" date="2020-03" db="EMBL/GenBank/DDBJ databases">
        <title>The deep terrestrial virosphere.</title>
        <authorList>
            <person name="Holmfeldt K."/>
            <person name="Nilsson E."/>
            <person name="Simone D."/>
            <person name="Lopez-Fernandez M."/>
            <person name="Wu X."/>
            <person name="de Brujin I."/>
            <person name="Lundin D."/>
            <person name="Andersson A."/>
            <person name="Bertilsson S."/>
            <person name="Dopson M."/>
        </authorList>
    </citation>
    <scope>NUCLEOTIDE SEQUENCE</scope>
    <source>
        <strain evidence="3">MM415A00434</strain>
        <strain evidence="2">MM415B00370</strain>
    </source>
</reference>
<evidence type="ECO:0000259" key="1">
    <source>
        <dbReference type="Pfam" id="PF01507"/>
    </source>
</evidence>
<dbReference type="GO" id="GO:0003824">
    <property type="term" value="F:catalytic activity"/>
    <property type="evidence" value="ECO:0007669"/>
    <property type="project" value="InterPro"/>
</dbReference>